<dbReference type="EMBL" id="KQ971322">
    <property type="protein sequence ID" value="EFA01272.2"/>
    <property type="molecule type" value="Genomic_DNA"/>
</dbReference>
<dbReference type="Pfam" id="PF01770">
    <property type="entry name" value="Folate_carrier"/>
    <property type="match status" value="2"/>
</dbReference>
<dbReference type="InParanoid" id="D6WDS4"/>
<dbReference type="PANTHER" id="PTHR24291:SF187">
    <property type="entry name" value="CYTOCHROME P450 4AE1-RELATED"/>
    <property type="match status" value="1"/>
</dbReference>
<comment type="cofactor">
    <cofactor evidence="1 9">
        <name>heme</name>
        <dbReference type="ChEBI" id="CHEBI:30413"/>
    </cofactor>
</comment>
<dbReference type="InterPro" id="IPR036396">
    <property type="entry name" value="Cyt_P450_sf"/>
</dbReference>
<name>D6WDS4_TRICA</name>
<evidence type="ECO:0000256" key="4">
    <source>
        <dbReference type="ARBA" id="ARBA00022617"/>
    </source>
</evidence>
<protein>
    <submittedName>
        <fullName evidence="11">Cytochrome P450-like protein</fullName>
    </submittedName>
</protein>
<comment type="similarity">
    <text evidence="2">Belongs to the reduced folate carrier (RFC) transporter (TC 2.A.48) family.</text>
</comment>
<feature type="binding site" description="axial binding residue" evidence="9">
    <location>
        <position position="821"/>
    </location>
    <ligand>
        <name>heme</name>
        <dbReference type="ChEBI" id="CHEBI:30413"/>
    </ligand>
    <ligandPart>
        <name>Fe</name>
        <dbReference type="ChEBI" id="CHEBI:18248"/>
    </ligandPart>
</feature>
<dbReference type="GO" id="GO:0005506">
    <property type="term" value="F:iron ion binding"/>
    <property type="evidence" value="ECO:0007669"/>
    <property type="project" value="InterPro"/>
</dbReference>
<evidence type="ECO:0000256" key="6">
    <source>
        <dbReference type="ARBA" id="ARBA00023002"/>
    </source>
</evidence>
<proteinExistence type="inferred from homology"/>
<dbReference type="InterPro" id="IPR017972">
    <property type="entry name" value="Cyt_P450_CS"/>
</dbReference>
<dbReference type="HOGENOM" id="CLU_001570_5_1_1"/>
<evidence type="ECO:0000313" key="12">
    <source>
        <dbReference type="Proteomes" id="UP000007266"/>
    </source>
</evidence>
<dbReference type="PRINTS" id="PR00463">
    <property type="entry name" value="EP450I"/>
</dbReference>
<gene>
    <name evidence="11" type="primary">AUGUSTUS-3.0.2_02721</name>
    <name evidence="11" type="ORF">TcasGA2_TC002721</name>
</gene>
<keyword evidence="10" id="KW-0812">Transmembrane</keyword>
<feature type="transmembrane region" description="Helical" evidence="10">
    <location>
        <begin position="72"/>
        <end position="93"/>
    </location>
</feature>
<dbReference type="SUPFAM" id="SSF103473">
    <property type="entry name" value="MFS general substrate transporter"/>
    <property type="match status" value="1"/>
</dbReference>
<dbReference type="InterPro" id="IPR050196">
    <property type="entry name" value="Cytochrome_P450_Monoox"/>
</dbReference>
<dbReference type="AlphaFoldDB" id="D6WDS4"/>
<keyword evidence="8" id="KW-0503">Monooxygenase</keyword>
<dbReference type="GO" id="GO:0016020">
    <property type="term" value="C:membrane"/>
    <property type="evidence" value="ECO:0007669"/>
    <property type="project" value="InterPro"/>
</dbReference>
<dbReference type="FunCoup" id="D6WDS4">
    <property type="interactions" value="99"/>
</dbReference>
<keyword evidence="10" id="KW-1133">Transmembrane helix</keyword>
<feature type="transmembrane region" description="Helical" evidence="10">
    <location>
        <begin position="20"/>
        <end position="38"/>
    </location>
</feature>
<organism evidence="11 12">
    <name type="scientific">Tribolium castaneum</name>
    <name type="common">Red flour beetle</name>
    <dbReference type="NCBI Taxonomy" id="7070"/>
    <lineage>
        <taxon>Eukaryota</taxon>
        <taxon>Metazoa</taxon>
        <taxon>Ecdysozoa</taxon>
        <taxon>Arthropoda</taxon>
        <taxon>Hexapoda</taxon>
        <taxon>Insecta</taxon>
        <taxon>Pterygota</taxon>
        <taxon>Neoptera</taxon>
        <taxon>Endopterygota</taxon>
        <taxon>Coleoptera</taxon>
        <taxon>Polyphaga</taxon>
        <taxon>Cucujiformia</taxon>
        <taxon>Tenebrionidae</taxon>
        <taxon>Tenebrionidae incertae sedis</taxon>
        <taxon>Tribolium</taxon>
    </lineage>
</organism>
<dbReference type="eggNOG" id="KOG0157">
    <property type="taxonomic scope" value="Eukaryota"/>
</dbReference>
<reference evidence="11 12" key="1">
    <citation type="journal article" date="2008" name="Nature">
        <title>The genome of the model beetle and pest Tribolium castaneum.</title>
        <authorList>
            <consortium name="Tribolium Genome Sequencing Consortium"/>
            <person name="Richards S."/>
            <person name="Gibbs R.A."/>
            <person name="Weinstock G.M."/>
            <person name="Brown S.J."/>
            <person name="Denell R."/>
            <person name="Beeman R.W."/>
            <person name="Gibbs R."/>
            <person name="Beeman R.W."/>
            <person name="Brown S.J."/>
            <person name="Bucher G."/>
            <person name="Friedrich M."/>
            <person name="Grimmelikhuijzen C.J."/>
            <person name="Klingler M."/>
            <person name="Lorenzen M."/>
            <person name="Richards S."/>
            <person name="Roth S."/>
            <person name="Schroder R."/>
            <person name="Tautz D."/>
            <person name="Zdobnov E.M."/>
            <person name="Muzny D."/>
            <person name="Gibbs R.A."/>
            <person name="Weinstock G.M."/>
            <person name="Attaway T."/>
            <person name="Bell S."/>
            <person name="Buhay C.J."/>
            <person name="Chandrabose M.N."/>
            <person name="Chavez D."/>
            <person name="Clerk-Blankenburg K.P."/>
            <person name="Cree A."/>
            <person name="Dao M."/>
            <person name="Davis C."/>
            <person name="Chacko J."/>
            <person name="Dinh H."/>
            <person name="Dugan-Rocha S."/>
            <person name="Fowler G."/>
            <person name="Garner T.T."/>
            <person name="Garnes J."/>
            <person name="Gnirke A."/>
            <person name="Hawes A."/>
            <person name="Hernandez J."/>
            <person name="Hines S."/>
            <person name="Holder M."/>
            <person name="Hume J."/>
            <person name="Jhangiani S.N."/>
            <person name="Joshi V."/>
            <person name="Khan Z.M."/>
            <person name="Jackson L."/>
            <person name="Kovar C."/>
            <person name="Kowis A."/>
            <person name="Lee S."/>
            <person name="Lewis L.R."/>
            <person name="Margolis J."/>
            <person name="Morgan M."/>
            <person name="Nazareth L.V."/>
            <person name="Nguyen N."/>
            <person name="Okwuonu G."/>
            <person name="Parker D."/>
            <person name="Richards S."/>
            <person name="Ruiz S.J."/>
            <person name="Santibanez J."/>
            <person name="Savard J."/>
            <person name="Scherer S.E."/>
            <person name="Schneider B."/>
            <person name="Sodergren E."/>
            <person name="Tautz D."/>
            <person name="Vattahil S."/>
            <person name="Villasana D."/>
            <person name="White C.S."/>
            <person name="Wright R."/>
            <person name="Park Y."/>
            <person name="Beeman R.W."/>
            <person name="Lord J."/>
            <person name="Oppert B."/>
            <person name="Lorenzen M."/>
            <person name="Brown S."/>
            <person name="Wang L."/>
            <person name="Savard J."/>
            <person name="Tautz D."/>
            <person name="Richards S."/>
            <person name="Weinstock G."/>
            <person name="Gibbs R.A."/>
            <person name="Liu Y."/>
            <person name="Worley K."/>
            <person name="Weinstock G."/>
            <person name="Elsik C.G."/>
            <person name="Reese J.T."/>
            <person name="Elhaik E."/>
            <person name="Landan G."/>
            <person name="Graur D."/>
            <person name="Arensburger P."/>
            <person name="Atkinson P."/>
            <person name="Beeman R.W."/>
            <person name="Beidler J."/>
            <person name="Brown S.J."/>
            <person name="Demuth J.P."/>
            <person name="Drury D.W."/>
            <person name="Du Y.Z."/>
            <person name="Fujiwara H."/>
            <person name="Lorenzen M."/>
            <person name="Maselli V."/>
            <person name="Osanai M."/>
            <person name="Park Y."/>
            <person name="Robertson H.M."/>
            <person name="Tu Z."/>
            <person name="Wang J.J."/>
            <person name="Wang S."/>
            <person name="Richards S."/>
            <person name="Song H."/>
            <person name="Zhang L."/>
            <person name="Sodergren E."/>
            <person name="Werner D."/>
            <person name="Stanke M."/>
            <person name="Morgenstern B."/>
            <person name="Solovyev V."/>
            <person name="Kosarev P."/>
            <person name="Brown G."/>
            <person name="Chen H.C."/>
            <person name="Ermolaeva O."/>
            <person name="Hlavina W."/>
            <person name="Kapustin Y."/>
            <person name="Kiryutin B."/>
            <person name="Kitts P."/>
            <person name="Maglott D."/>
            <person name="Pruitt K."/>
            <person name="Sapojnikov V."/>
            <person name="Souvorov A."/>
            <person name="Mackey A.J."/>
            <person name="Waterhouse R.M."/>
            <person name="Wyder S."/>
            <person name="Zdobnov E.M."/>
            <person name="Zdobnov E.M."/>
            <person name="Wyder S."/>
            <person name="Kriventseva E.V."/>
            <person name="Kadowaki T."/>
            <person name="Bork P."/>
            <person name="Aranda M."/>
            <person name="Bao R."/>
            <person name="Beermann A."/>
            <person name="Berns N."/>
            <person name="Bolognesi R."/>
            <person name="Bonneton F."/>
            <person name="Bopp D."/>
            <person name="Brown S.J."/>
            <person name="Bucher G."/>
            <person name="Butts T."/>
            <person name="Chaumot A."/>
            <person name="Denell R.E."/>
            <person name="Ferrier D.E."/>
            <person name="Friedrich M."/>
            <person name="Gordon C.M."/>
            <person name="Jindra M."/>
            <person name="Klingler M."/>
            <person name="Lan Q."/>
            <person name="Lattorff H.M."/>
            <person name="Laudet V."/>
            <person name="von Levetsow C."/>
            <person name="Liu Z."/>
            <person name="Lutz R."/>
            <person name="Lynch J.A."/>
            <person name="da Fonseca R.N."/>
            <person name="Posnien N."/>
            <person name="Reuter R."/>
            <person name="Roth S."/>
            <person name="Savard J."/>
            <person name="Schinko J.B."/>
            <person name="Schmitt C."/>
            <person name="Schoppmeier M."/>
            <person name="Schroder R."/>
            <person name="Shippy T.D."/>
            <person name="Simonnet F."/>
            <person name="Marques-Souza H."/>
            <person name="Tautz D."/>
            <person name="Tomoyasu Y."/>
            <person name="Trauner J."/>
            <person name="Van der Zee M."/>
            <person name="Vervoort M."/>
            <person name="Wittkopp N."/>
            <person name="Wimmer E.A."/>
            <person name="Yang X."/>
            <person name="Jones A.K."/>
            <person name="Sattelle D.B."/>
            <person name="Ebert P.R."/>
            <person name="Nelson D."/>
            <person name="Scott J.G."/>
            <person name="Beeman R.W."/>
            <person name="Muthukrishnan S."/>
            <person name="Kramer K.J."/>
            <person name="Arakane Y."/>
            <person name="Beeman R.W."/>
            <person name="Zhu Q."/>
            <person name="Hogenkamp D."/>
            <person name="Dixit R."/>
            <person name="Oppert B."/>
            <person name="Jiang H."/>
            <person name="Zou Z."/>
            <person name="Marshall J."/>
            <person name="Elpidina E."/>
            <person name="Vinokurov K."/>
            <person name="Oppert C."/>
            <person name="Zou Z."/>
            <person name="Evans J."/>
            <person name="Lu Z."/>
            <person name="Zhao P."/>
            <person name="Sumathipala N."/>
            <person name="Altincicek B."/>
            <person name="Vilcinskas A."/>
            <person name="Williams M."/>
            <person name="Hultmark D."/>
            <person name="Hetru C."/>
            <person name="Jiang H."/>
            <person name="Grimmelikhuijzen C.J."/>
            <person name="Hauser F."/>
            <person name="Cazzamali G."/>
            <person name="Williamson M."/>
            <person name="Park Y."/>
            <person name="Li B."/>
            <person name="Tanaka Y."/>
            <person name="Predel R."/>
            <person name="Neupert S."/>
            <person name="Schachtner J."/>
            <person name="Verleyen P."/>
            <person name="Raible F."/>
            <person name="Bork P."/>
            <person name="Friedrich M."/>
            <person name="Walden K.K."/>
            <person name="Robertson H.M."/>
            <person name="Angeli S."/>
            <person name="Foret S."/>
            <person name="Bucher G."/>
            <person name="Schuetz S."/>
            <person name="Maleszka R."/>
            <person name="Wimmer E.A."/>
            <person name="Beeman R.W."/>
            <person name="Lorenzen M."/>
            <person name="Tomoyasu Y."/>
            <person name="Miller S.C."/>
            <person name="Grossmann D."/>
            <person name="Bucher G."/>
        </authorList>
    </citation>
    <scope>NUCLEOTIDE SEQUENCE [LARGE SCALE GENOMIC DNA]</scope>
    <source>
        <strain evidence="11 12">Georgia GA2</strain>
    </source>
</reference>
<reference evidence="11 12" key="2">
    <citation type="journal article" date="2010" name="Nucleic Acids Res.">
        <title>BeetleBase in 2010: revisions to provide comprehensive genomic information for Tribolium castaneum.</title>
        <authorList>
            <person name="Kim H.S."/>
            <person name="Murphy T."/>
            <person name="Xia J."/>
            <person name="Caragea D."/>
            <person name="Park Y."/>
            <person name="Beeman R.W."/>
            <person name="Lorenzen M.D."/>
            <person name="Butcher S."/>
            <person name="Manak J.R."/>
            <person name="Brown S.J."/>
        </authorList>
    </citation>
    <scope>GENOME REANNOTATION</scope>
    <source>
        <strain evidence="11 12">Georgia GA2</strain>
    </source>
</reference>
<dbReference type="Proteomes" id="UP000007266">
    <property type="component" value="Linkage group 3"/>
</dbReference>
<dbReference type="InterPro" id="IPR036259">
    <property type="entry name" value="MFS_trans_sf"/>
</dbReference>
<dbReference type="CDD" id="cd20628">
    <property type="entry name" value="CYP4"/>
    <property type="match status" value="1"/>
</dbReference>
<sequence length="874" mass="98302">MVVTTKNITEQEFDMDIRPLAAYSTVICALLIFFLLIFSNFYYVLFLSLLASLVYTVSSWKGEVVTDLQISQVFYGAGVSTEVIYFASIYVCYGTTRNFPKLTCAIRAVPLCTKIVSAVVACVLTEVAHLNYEEVAFISLPTCVHAFFLLMHLPPMFELEEPPSSLRAKISWFKSRFIETFANKHILKWSLWSGFALCGYVRISGLMESLWEQTQQQNKEPFLNIAGIDGISAFFALIGVLLARNSTGSAKFGNALLCITSILECVILIALSNVENVWSYAICDILLEIVYQLVMASVNVMIAQSVEQSGSFALVFGFIGVIFAISNLVFVCVFNSRSINLKLGQQLMILAGFHVANGALCKIAFETICTKTNMSVLTEFFIALVALILLPFYFYYTKIRRIENFFKHFPSPAGVPILGVAPEFKTTSSVLDNFHKYAKAHGTMVHLKFGPFKHALLCTDTKFLEFLLSSNKLLKKSVNLRFLEPWIGTGLVTADGGPKWKTHRKLITPAFHFKILEQFVDIFESGGDILVKKLSEVSGSKSCDIYPYITKCTLDIICETAMGTKVDVQNTENSAYFESIKEMCRIFTVRTVGAFLSNDFIFRFSKDYKIQTKAVKVLHNHSNEVIVNKRKELKEKNNENTSDIDELGRKKKKVFLDLILSATTDGQSLSPEEIREEVDTFMFGGHDTTGTATSFILYCIANNKEAQEKILEEQKQLFGDERSPKVTYSTLQEMKYLENAIKEGLRLYSPVPIYGRLIDQDTEYNGTMIPKGVGVIIFAHGIHMNPKYYPNPEKFDPSRFENTTGKDPFTFIPFSAGPRNCIGQKYAMLEIKSLVSKVVRNFELFPASPTHEMHLAPETVLKSLNGVKIGLKMR</sequence>
<keyword evidence="6" id="KW-0560">Oxidoreductase</keyword>
<feature type="transmembrane region" description="Helical" evidence="10">
    <location>
        <begin position="278"/>
        <end position="300"/>
    </location>
</feature>
<keyword evidence="7 9" id="KW-0408">Iron</keyword>
<dbReference type="InterPro" id="IPR001128">
    <property type="entry name" value="Cyt_P450"/>
</dbReference>
<evidence type="ECO:0000313" key="11">
    <source>
        <dbReference type="EMBL" id="EFA01272.2"/>
    </source>
</evidence>
<feature type="transmembrane region" description="Helical" evidence="10">
    <location>
        <begin position="186"/>
        <end position="203"/>
    </location>
</feature>
<dbReference type="InterPro" id="IPR002401">
    <property type="entry name" value="Cyt_P450_E_grp-I"/>
</dbReference>
<dbReference type="SUPFAM" id="SSF48264">
    <property type="entry name" value="Cytochrome P450"/>
    <property type="match status" value="1"/>
</dbReference>
<dbReference type="PRINTS" id="PR00385">
    <property type="entry name" value="P450"/>
</dbReference>
<dbReference type="GO" id="GO:0004497">
    <property type="term" value="F:monooxygenase activity"/>
    <property type="evidence" value="ECO:0007669"/>
    <property type="project" value="UniProtKB-KW"/>
</dbReference>
<evidence type="ECO:0000256" key="10">
    <source>
        <dbReference type="SAM" id="Phobius"/>
    </source>
</evidence>
<dbReference type="GO" id="GO:0016705">
    <property type="term" value="F:oxidoreductase activity, acting on paired donors, with incorporation or reduction of molecular oxygen"/>
    <property type="evidence" value="ECO:0007669"/>
    <property type="project" value="InterPro"/>
</dbReference>
<keyword evidence="4 9" id="KW-0349">Heme</keyword>
<evidence type="ECO:0000256" key="3">
    <source>
        <dbReference type="ARBA" id="ARBA00010617"/>
    </source>
</evidence>
<dbReference type="Pfam" id="PF00067">
    <property type="entry name" value="p450"/>
    <property type="match status" value="1"/>
</dbReference>
<keyword evidence="10" id="KW-0472">Membrane</keyword>
<comment type="similarity">
    <text evidence="3">Belongs to the cytochrome P450 family.</text>
</comment>
<keyword evidence="5 9" id="KW-0479">Metal-binding</keyword>
<dbReference type="GO" id="GO:0020037">
    <property type="term" value="F:heme binding"/>
    <property type="evidence" value="ECO:0007669"/>
    <property type="project" value="InterPro"/>
</dbReference>
<dbReference type="InterPro" id="IPR002666">
    <property type="entry name" value="Folate_carrier"/>
</dbReference>
<evidence type="ECO:0000256" key="9">
    <source>
        <dbReference type="PIRSR" id="PIRSR602401-1"/>
    </source>
</evidence>
<evidence type="ECO:0000256" key="5">
    <source>
        <dbReference type="ARBA" id="ARBA00022723"/>
    </source>
</evidence>
<dbReference type="Gene3D" id="1.10.630.10">
    <property type="entry name" value="Cytochrome P450"/>
    <property type="match status" value="1"/>
</dbReference>
<evidence type="ECO:0000256" key="1">
    <source>
        <dbReference type="ARBA" id="ARBA00001971"/>
    </source>
</evidence>
<feature type="transmembrane region" description="Helical" evidence="10">
    <location>
        <begin position="223"/>
        <end position="243"/>
    </location>
</feature>
<evidence type="ECO:0000256" key="7">
    <source>
        <dbReference type="ARBA" id="ARBA00023004"/>
    </source>
</evidence>
<feature type="transmembrane region" description="Helical" evidence="10">
    <location>
        <begin position="348"/>
        <end position="365"/>
    </location>
</feature>
<feature type="transmembrane region" description="Helical" evidence="10">
    <location>
        <begin position="377"/>
        <end position="396"/>
    </location>
</feature>
<feature type="transmembrane region" description="Helical" evidence="10">
    <location>
        <begin position="312"/>
        <end position="336"/>
    </location>
</feature>
<evidence type="ECO:0000256" key="2">
    <source>
        <dbReference type="ARBA" id="ARBA00005773"/>
    </source>
</evidence>
<evidence type="ECO:0000256" key="8">
    <source>
        <dbReference type="ARBA" id="ARBA00023033"/>
    </source>
</evidence>
<dbReference type="PANTHER" id="PTHR24291">
    <property type="entry name" value="CYTOCHROME P450 FAMILY 4"/>
    <property type="match status" value="1"/>
</dbReference>
<keyword evidence="12" id="KW-1185">Reference proteome</keyword>
<accession>D6WDS4</accession>
<feature type="transmembrane region" description="Helical" evidence="10">
    <location>
        <begin position="255"/>
        <end position="272"/>
    </location>
</feature>
<dbReference type="PROSITE" id="PS00086">
    <property type="entry name" value="CYTOCHROME_P450"/>
    <property type="match status" value="1"/>
</dbReference>
<dbReference type="GO" id="GO:0090482">
    <property type="term" value="F:vitamin transmembrane transporter activity"/>
    <property type="evidence" value="ECO:0007669"/>
    <property type="project" value="InterPro"/>
</dbReference>